<dbReference type="PRINTS" id="PR00465">
    <property type="entry name" value="EP450IV"/>
</dbReference>
<comment type="similarity">
    <text evidence="5 15">Belongs to the cytochrome P450 family.</text>
</comment>
<evidence type="ECO:0000256" key="7">
    <source>
        <dbReference type="ARBA" id="ARBA00022723"/>
    </source>
</evidence>
<dbReference type="GO" id="GO:0005506">
    <property type="term" value="F:iron ion binding"/>
    <property type="evidence" value="ECO:0007669"/>
    <property type="project" value="InterPro"/>
</dbReference>
<dbReference type="Gene3D" id="1.10.630.10">
    <property type="entry name" value="Cytochrome P450"/>
    <property type="match status" value="2"/>
</dbReference>
<comment type="function">
    <text evidence="2">May be involved in the metabolism of insect hormones and in the breakdown of synthetic insecticides.</text>
</comment>
<evidence type="ECO:0000256" key="8">
    <source>
        <dbReference type="ARBA" id="ARBA00022824"/>
    </source>
</evidence>
<gene>
    <name evidence="18" type="primary">LOC106744146</name>
</gene>
<dbReference type="SUPFAM" id="SSF48264">
    <property type="entry name" value="Cytochrome P450"/>
    <property type="match status" value="1"/>
</dbReference>
<feature type="binding site" description="axial binding residue" evidence="14">
    <location>
        <position position="283"/>
    </location>
    <ligand>
        <name>heme</name>
        <dbReference type="ChEBI" id="CHEBI:30413"/>
    </ligand>
    <ligandPart>
        <name>Fe</name>
        <dbReference type="ChEBI" id="CHEBI:18248"/>
    </ligandPart>
</feature>
<feature type="transmembrane region" description="Helical" evidence="16">
    <location>
        <begin position="6"/>
        <end position="26"/>
    </location>
</feature>
<dbReference type="InterPro" id="IPR002403">
    <property type="entry name" value="Cyt_P450_E_grp-IV"/>
</dbReference>
<dbReference type="GO" id="GO:0005789">
    <property type="term" value="C:endoplasmic reticulum membrane"/>
    <property type="evidence" value="ECO:0007669"/>
    <property type="project" value="UniProtKB-SubCell"/>
</dbReference>
<evidence type="ECO:0000256" key="9">
    <source>
        <dbReference type="ARBA" id="ARBA00022848"/>
    </source>
</evidence>
<evidence type="ECO:0000256" key="2">
    <source>
        <dbReference type="ARBA" id="ARBA00003690"/>
    </source>
</evidence>
<keyword evidence="16" id="KW-0812">Transmembrane</keyword>
<dbReference type="RefSeq" id="XP_014474121.1">
    <property type="nucleotide sequence ID" value="XM_014618635.1"/>
</dbReference>
<evidence type="ECO:0000313" key="18">
    <source>
        <dbReference type="RefSeq" id="XP_014474121.1"/>
    </source>
</evidence>
<keyword evidence="8" id="KW-0256">Endoplasmic reticulum</keyword>
<dbReference type="Proteomes" id="UP000515204">
    <property type="component" value="Unplaced"/>
</dbReference>
<keyword evidence="13 16" id="KW-0472">Membrane</keyword>
<evidence type="ECO:0000256" key="5">
    <source>
        <dbReference type="ARBA" id="ARBA00010617"/>
    </source>
</evidence>
<dbReference type="InterPro" id="IPR050196">
    <property type="entry name" value="Cytochrome_P450_Monoox"/>
</dbReference>
<accession>A0A6P3X6W2</accession>
<dbReference type="PANTHER" id="PTHR24291">
    <property type="entry name" value="CYTOCHROME P450 FAMILY 4"/>
    <property type="match status" value="1"/>
</dbReference>
<evidence type="ECO:0000256" key="10">
    <source>
        <dbReference type="ARBA" id="ARBA00023002"/>
    </source>
</evidence>
<sequence>MVIISINMIVALLLTCLCLALLYHYIIHRGRDEQLIDRIPGPVTLPILGNIQTWTATPEKLWYKLREWISTYYPIFKIRIFTLHSVFICNPDDMQKILNTTKHNKKGYSYNIMKPWLGEGLVTSTGMKWQQRRKILTPAFHFSILKQFVEILIEEGNRAAKSFKNNIQDRVRKEISNVMQENDGKLTMKALQSMPYLEMCLKESMRMYPSVPLISRECSEDVKLHSYLVPKGTTLHLLIYDLHHDPKIWPDPEVFNPDRFLLENIRNRHHYSYLPFSAGPRNCIGQRFALLELKALIAPLVYNFYLEPIDYLKDIRLKLDFVLRAVRPIRMKVIPIKRA</sequence>
<keyword evidence="10 15" id="KW-0560">Oxidoreductase</keyword>
<evidence type="ECO:0000256" key="15">
    <source>
        <dbReference type="RuleBase" id="RU000461"/>
    </source>
</evidence>
<keyword evidence="9" id="KW-0492">Microsome</keyword>
<evidence type="ECO:0000256" key="6">
    <source>
        <dbReference type="ARBA" id="ARBA00022617"/>
    </source>
</evidence>
<dbReference type="KEGG" id="dqu:106744146"/>
<proteinExistence type="inferred from homology"/>
<keyword evidence="11 14" id="KW-0408">Iron</keyword>
<evidence type="ECO:0000256" key="12">
    <source>
        <dbReference type="ARBA" id="ARBA00023033"/>
    </source>
</evidence>
<keyword evidence="7 14" id="KW-0479">Metal-binding</keyword>
<keyword evidence="17" id="KW-1185">Reference proteome</keyword>
<comment type="cofactor">
    <cofactor evidence="1 14">
        <name>heme</name>
        <dbReference type="ChEBI" id="CHEBI:30413"/>
    </cofactor>
</comment>
<dbReference type="InterPro" id="IPR017972">
    <property type="entry name" value="Cyt_P450_CS"/>
</dbReference>
<dbReference type="AlphaFoldDB" id="A0A6P3X6W2"/>
<dbReference type="PANTHER" id="PTHR24291:SF189">
    <property type="entry name" value="CYTOCHROME P450 4C3-RELATED"/>
    <property type="match status" value="1"/>
</dbReference>
<evidence type="ECO:0000256" key="13">
    <source>
        <dbReference type="ARBA" id="ARBA00023136"/>
    </source>
</evidence>
<evidence type="ECO:0000256" key="11">
    <source>
        <dbReference type="ARBA" id="ARBA00023004"/>
    </source>
</evidence>
<evidence type="ECO:0000256" key="14">
    <source>
        <dbReference type="PIRSR" id="PIRSR602403-1"/>
    </source>
</evidence>
<dbReference type="OrthoDB" id="1470350at2759"/>
<dbReference type="GO" id="GO:0020037">
    <property type="term" value="F:heme binding"/>
    <property type="evidence" value="ECO:0007669"/>
    <property type="project" value="InterPro"/>
</dbReference>
<protein>
    <submittedName>
        <fullName evidence="18">Cytochrome P450 4c3-like</fullName>
    </submittedName>
</protein>
<comment type="subcellular location">
    <subcellularLocation>
        <location evidence="4">Endoplasmic reticulum membrane</location>
        <topology evidence="4">Peripheral membrane protein</topology>
    </subcellularLocation>
    <subcellularLocation>
        <location evidence="3">Microsome membrane</location>
        <topology evidence="3">Peripheral membrane protein</topology>
    </subcellularLocation>
</comment>
<evidence type="ECO:0000313" key="17">
    <source>
        <dbReference type="Proteomes" id="UP000515204"/>
    </source>
</evidence>
<evidence type="ECO:0000256" key="3">
    <source>
        <dbReference type="ARBA" id="ARBA00004174"/>
    </source>
</evidence>
<dbReference type="GeneID" id="106744146"/>
<dbReference type="GO" id="GO:0016705">
    <property type="term" value="F:oxidoreductase activity, acting on paired donors, with incorporation or reduction of molecular oxygen"/>
    <property type="evidence" value="ECO:0007669"/>
    <property type="project" value="InterPro"/>
</dbReference>
<dbReference type="PRINTS" id="PR00385">
    <property type="entry name" value="P450"/>
</dbReference>
<reference evidence="18" key="1">
    <citation type="submission" date="2025-08" db="UniProtKB">
        <authorList>
            <consortium name="RefSeq"/>
        </authorList>
    </citation>
    <scope>IDENTIFICATION</scope>
</reference>
<organism evidence="17 18">
    <name type="scientific">Dinoponera quadriceps</name>
    <name type="common">South American ant</name>
    <dbReference type="NCBI Taxonomy" id="609295"/>
    <lineage>
        <taxon>Eukaryota</taxon>
        <taxon>Metazoa</taxon>
        <taxon>Ecdysozoa</taxon>
        <taxon>Arthropoda</taxon>
        <taxon>Hexapoda</taxon>
        <taxon>Insecta</taxon>
        <taxon>Pterygota</taxon>
        <taxon>Neoptera</taxon>
        <taxon>Endopterygota</taxon>
        <taxon>Hymenoptera</taxon>
        <taxon>Apocrita</taxon>
        <taxon>Aculeata</taxon>
        <taxon>Formicoidea</taxon>
        <taxon>Formicidae</taxon>
        <taxon>Ponerinae</taxon>
        <taxon>Ponerini</taxon>
        <taxon>Dinoponera</taxon>
    </lineage>
</organism>
<evidence type="ECO:0000256" key="4">
    <source>
        <dbReference type="ARBA" id="ARBA00004406"/>
    </source>
</evidence>
<evidence type="ECO:0000256" key="1">
    <source>
        <dbReference type="ARBA" id="ARBA00001971"/>
    </source>
</evidence>
<dbReference type="Pfam" id="PF00067">
    <property type="entry name" value="p450"/>
    <property type="match status" value="2"/>
</dbReference>
<dbReference type="GO" id="GO:0004497">
    <property type="term" value="F:monooxygenase activity"/>
    <property type="evidence" value="ECO:0007669"/>
    <property type="project" value="UniProtKB-KW"/>
</dbReference>
<dbReference type="InterPro" id="IPR001128">
    <property type="entry name" value="Cyt_P450"/>
</dbReference>
<dbReference type="InterPro" id="IPR036396">
    <property type="entry name" value="Cyt_P450_sf"/>
</dbReference>
<keyword evidence="6 14" id="KW-0349">Heme</keyword>
<keyword evidence="12 15" id="KW-0503">Monooxygenase</keyword>
<keyword evidence="16" id="KW-1133">Transmembrane helix</keyword>
<evidence type="ECO:0000256" key="16">
    <source>
        <dbReference type="SAM" id="Phobius"/>
    </source>
</evidence>
<dbReference type="PROSITE" id="PS00086">
    <property type="entry name" value="CYTOCHROME_P450"/>
    <property type="match status" value="1"/>
</dbReference>
<name>A0A6P3X6W2_DINQU</name>